<evidence type="ECO:0000259" key="19">
    <source>
        <dbReference type="PROSITE" id="PS50113"/>
    </source>
</evidence>
<dbReference type="EC" id="2.7.13.3" evidence="3"/>
<dbReference type="FunFam" id="1.10.287.130:FF:000001">
    <property type="entry name" value="Two-component sensor histidine kinase"/>
    <property type="match status" value="1"/>
</dbReference>
<evidence type="ECO:0000256" key="8">
    <source>
        <dbReference type="ARBA" id="ARBA00022741"/>
    </source>
</evidence>
<keyword evidence="6" id="KW-0808">Transferase</keyword>
<dbReference type="InterPro" id="IPR036890">
    <property type="entry name" value="HATPase_C_sf"/>
</dbReference>
<gene>
    <name evidence="21" type="ORF">GFER_00070</name>
</gene>
<feature type="domain" description="PAS" evidence="18">
    <location>
        <begin position="54"/>
        <end position="124"/>
    </location>
</feature>
<keyword evidence="5 15" id="KW-0597">Phosphoprotein</keyword>
<evidence type="ECO:0000259" key="18">
    <source>
        <dbReference type="PROSITE" id="PS50112"/>
    </source>
</evidence>
<dbReference type="InterPro" id="IPR036097">
    <property type="entry name" value="HisK_dim/P_sf"/>
</dbReference>
<dbReference type="SMART" id="SM00387">
    <property type="entry name" value="HATPase_c"/>
    <property type="match status" value="1"/>
</dbReference>
<dbReference type="CDD" id="cd16922">
    <property type="entry name" value="HATPase_EvgS-ArcB-TorS-like"/>
    <property type="match status" value="1"/>
</dbReference>
<dbReference type="InterPro" id="IPR004358">
    <property type="entry name" value="Sig_transdc_His_kin-like_C"/>
</dbReference>
<keyword evidence="22" id="KW-1185">Reference proteome</keyword>
<dbReference type="InterPro" id="IPR001789">
    <property type="entry name" value="Sig_transdc_resp-reg_receiver"/>
</dbReference>
<evidence type="ECO:0000256" key="6">
    <source>
        <dbReference type="ARBA" id="ARBA00022679"/>
    </source>
</evidence>
<evidence type="ECO:0000256" key="2">
    <source>
        <dbReference type="ARBA" id="ARBA00004651"/>
    </source>
</evidence>
<dbReference type="SMART" id="SM00388">
    <property type="entry name" value="HisKA"/>
    <property type="match status" value="1"/>
</dbReference>
<dbReference type="InterPro" id="IPR035965">
    <property type="entry name" value="PAS-like_dom_sf"/>
</dbReference>
<organism evidence="21 22">
    <name type="scientific">Geoalkalibacter ferrihydriticus DSM 17813</name>
    <dbReference type="NCBI Taxonomy" id="1121915"/>
    <lineage>
        <taxon>Bacteria</taxon>
        <taxon>Pseudomonadati</taxon>
        <taxon>Thermodesulfobacteriota</taxon>
        <taxon>Desulfuromonadia</taxon>
        <taxon>Desulfuromonadales</taxon>
        <taxon>Geoalkalibacteraceae</taxon>
        <taxon>Geoalkalibacter</taxon>
    </lineage>
</organism>
<dbReference type="Gene3D" id="3.30.565.10">
    <property type="entry name" value="Histidine kinase-like ATPase, C-terminal domain"/>
    <property type="match status" value="1"/>
</dbReference>
<feature type="domain" description="PAC" evidence="19">
    <location>
        <begin position="133"/>
        <end position="185"/>
    </location>
</feature>
<dbReference type="PROSITE" id="PS50112">
    <property type="entry name" value="PAS"/>
    <property type="match status" value="1"/>
</dbReference>
<feature type="domain" description="Response regulatory" evidence="17">
    <location>
        <begin position="442"/>
        <end position="561"/>
    </location>
</feature>
<evidence type="ECO:0000256" key="11">
    <source>
        <dbReference type="ARBA" id="ARBA00022989"/>
    </source>
</evidence>
<keyword evidence="12" id="KW-0902">Two-component regulatory system</keyword>
<feature type="domain" description="HPt" evidence="20">
    <location>
        <begin position="586"/>
        <end position="681"/>
    </location>
</feature>
<dbReference type="SUPFAM" id="SSF55874">
    <property type="entry name" value="ATPase domain of HSP90 chaperone/DNA topoisomerase II/histidine kinase"/>
    <property type="match status" value="1"/>
</dbReference>
<sequence>METNDHQIIRQLETQLAKQSAELCEANSKLKRISDELQRTIAEQRQISEALHESERKYRLLTENASDVVWRLDSEYRFTYISPADERLRGYKADEIIGRHVFEMFNEEGIAAVKKMAQQRLEAEQRGMQTDIITFEAEHRCKDGSWLWAEIRYSAERDANGKTIGFHGITREITERKRAEDETRRARAAAEEASKAKSQFLATISHEIRTPLNALVGFSTLASKATDPAKINQYLSILEQSSRALMDLVNDILDISKTDAGRLELEAMPINLRQLIASLEDQYHHLATQKMLAFRVTIDDSIPSWILGDPIRLRQILTNLLANALKFTASGEVSYTISRHDQGTDQFIRFEVQDTGIGIPESFLANIFSPFHQLDPSISRKFGGTGLGLAIVNSLVELMKGTITVKSTEGAGSCFVVDLPLQEADPLPEERFAAPITLPPSSMMVVEDNSFNRQLLGDILTSWGHRVSLTEDGQQALALAAQQPFDLILLDIRMPGIDGIEVARRIRLQEQKRSDAAVPIIAITADTDKATREACYAAGISAVLPKPVIPEQLAQAIGMQAEGVNNISSNQTFQLTAQALTGLNNNPERIHNYQHLLLTDIDTQLRCLRAALERGDRHELGRVAHTLKGLYGHLAYRAPVELAAWLHDHASTATVEELRTMVEQLPAIVAGDLKSLQEKTV</sequence>
<dbReference type="NCBIfam" id="TIGR00229">
    <property type="entry name" value="sensory_box"/>
    <property type="match status" value="1"/>
</dbReference>
<dbReference type="Pfam" id="PF02518">
    <property type="entry name" value="HATPase_c"/>
    <property type="match status" value="1"/>
</dbReference>
<evidence type="ECO:0000313" key="21">
    <source>
        <dbReference type="EMBL" id="KIH77210.1"/>
    </source>
</evidence>
<keyword evidence="7" id="KW-0812">Transmembrane</keyword>
<proteinExistence type="predicted"/>
<dbReference type="InterPro" id="IPR003661">
    <property type="entry name" value="HisK_dim/P_dom"/>
</dbReference>
<dbReference type="Gene3D" id="3.30.450.20">
    <property type="entry name" value="PAS domain"/>
    <property type="match status" value="1"/>
</dbReference>
<evidence type="ECO:0000256" key="5">
    <source>
        <dbReference type="ARBA" id="ARBA00022553"/>
    </source>
</evidence>
<comment type="subcellular location">
    <subcellularLocation>
        <location evidence="2">Cell membrane</location>
        <topology evidence="2">Multi-pass membrane protein</topology>
    </subcellularLocation>
</comment>
<dbReference type="PROSITE" id="PS50110">
    <property type="entry name" value="RESPONSE_REGULATORY"/>
    <property type="match status" value="1"/>
</dbReference>
<evidence type="ECO:0000256" key="1">
    <source>
        <dbReference type="ARBA" id="ARBA00000085"/>
    </source>
</evidence>
<dbReference type="AlphaFoldDB" id="A0A0C2HQQ3"/>
<dbReference type="InterPro" id="IPR013656">
    <property type="entry name" value="PAS_4"/>
</dbReference>
<evidence type="ECO:0000256" key="13">
    <source>
        <dbReference type="ARBA" id="ARBA00023136"/>
    </source>
</evidence>
<dbReference type="PROSITE" id="PS50113">
    <property type="entry name" value="PAC"/>
    <property type="match status" value="1"/>
</dbReference>
<dbReference type="InterPro" id="IPR003594">
    <property type="entry name" value="HATPase_dom"/>
</dbReference>
<keyword evidence="9" id="KW-0418">Kinase</keyword>
<dbReference type="Pfam" id="PF00072">
    <property type="entry name" value="Response_reg"/>
    <property type="match status" value="1"/>
</dbReference>
<feature type="domain" description="Histidine kinase" evidence="16">
    <location>
        <begin position="203"/>
        <end position="423"/>
    </location>
</feature>
<dbReference type="GO" id="GO:0000155">
    <property type="term" value="F:phosphorelay sensor kinase activity"/>
    <property type="evidence" value="ECO:0007669"/>
    <property type="project" value="InterPro"/>
</dbReference>
<reference evidence="21 22" key="1">
    <citation type="submission" date="2014-12" db="EMBL/GenBank/DDBJ databases">
        <title>Genomes of Geoalkalibacter ferrihydriticus and Geoalkalibacter subterraneus, two haloalkaliphilic metal-reducing members of the Geobacteraceae.</title>
        <authorList>
            <person name="Badalamenti J.P."/>
            <person name="Torres C.I."/>
            <person name="Krajmalnik-Brown R."/>
            <person name="Bond D.R."/>
        </authorList>
    </citation>
    <scope>NUCLEOTIDE SEQUENCE [LARGE SCALE GENOMIC DNA]</scope>
    <source>
        <strain evidence="21 22">DSM 17813</strain>
    </source>
</reference>
<keyword evidence="11" id="KW-1133">Transmembrane helix</keyword>
<dbReference type="PRINTS" id="PR00344">
    <property type="entry name" value="BCTRLSENSOR"/>
</dbReference>
<evidence type="ECO:0000256" key="7">
    <source>
        <dbReference type="ARBA" id="ARBA00022692"/>
    </source>
</evidence>
<dbReference type="CDD" id="cd17546">
    <property type="entry name" value="REC_hyHK_CKI1_RcsC-like"/>
    <property type="match status" value="1"/>
</dbReference>
<evidence type="ECO:0000256" key="9">
    <source>
        <dbReference type="ARBA" id="ARBA00022777"/>
    </source>
</evidence>
<dbReference type="CDD" id="cd00130">
    <property type="entry name" value="PAS"/>
    <property type="match status" value="1"/>
</dbReference>
<dbReference type="Proteomes" id="UP000035068">
    <property type="component" value="Unassembled WGS sequence"/>
</dbReference>
<dbReference type="InterPro" id="IPR001610">
    <property type="entry name" value="PAC"/>
</dbReference>
<dbReference type="SUPFAM" id="SSF47384">
    <property type="entry name" value="Homodimeric domain of signal transducing histidine kinase"/>
    <property type="match status" value="1"/>
</dbReference>
<keyword evidence="4" id="KW-1003">Cell membrane</keyword>
<dbReference type="InterPro" id="IPR008207">
    <property type="entry name" value="Sig_transdc_His_kin_Hpt_dom"/>
</dbReference>
<dbReference type="InterPro" id="IPR000014">
    <property type="entry name" value="PAS"/>
</dbReference>
<dbReference type="FunFam" id="3.30.565.10:FF:000010">
    <property type="entry name" value="Sensor histidine kinase RcsC"/>
    <property type="match status" value="1"/>
</dbReference>
<evidence type="ECO:0000256" key="15">
    <source>
        <dbReference type="PROSITE-ProRule" id="PRU00169"/>
    </source>
</evidence>
<evidence type="ECO:0000256" key="10">
    <source>
        <dbReference type="ARBA" id="ARBA00022840"/>
    </source>
</evidence>
<evidence type="ECO:0000259" key="16">
    <source>
        <dbReference type="PROSITE" id="PS50109"/>
    </source>
</evidence>
<dbReference type="EMBL" id="JWJD01000001">
    <property type="protein sequence ID" value="KIH77210.1"/>
    <property type="molecule type" value="Genomic_DNA"/>
</dbReference>
<dbReference type="SUPFAM" id="SSF55785">
    <property type="entry name" value="PYP-like sensor domain (PAS domain)"/>
    <property type="match status" value="1"/>
</dbReference>
<dbReference type="SMART" id="SM00086">
    <property type="entry name" value="PAC"/>
    <property type="match status" value="1"/>
</dbReference>
<dbReference type="GO" id="GO:0005886">
    <property type="term" value="C:plasma membrane"/>
    <property type="evidence" value="ECO:0007669"/>
    <property type="project" value="UniProtKB-SubCell"/>
</dbReference>
<dbReference type="SMART" id="SM00091">
    <property type="entry name" value="PAS"/>
    <property type="match status" value="1"/>
</dbReference>
<dbReference type="InterPro" id="IPR011006">
    <property type="entry name" value="CheY-like_superfamily"/>
</dbReference>
<accession>A0A0C2HQQ3</accession>
<dbReference type="PANTHER" id="PTHR45339:SF1">
    <property type="entry name" value="HYBRID SIGNAL TRANSDUCTION HISTIDINE KINASE J"/>
    <property type="match status" value="1"/>
</dbReference>
<feature type="modified residue" description="4-aspartylphosphate" evidence="15">
    <location>
        <position position="491"/>
    </location>
</feature>
<dbReference type="GO" id="GO:0005524">
    <property type="term" value="F:ATP binding"/>
    <property type="evidence" value="ECO:0007669"/>
    <property type="project" value="UniProtKB-KW"/>
</dbReference>
<protein>
    <recommendedName>
        <fullName evidence="3">histidine kinase</fullName>
        <ecNumber evidence="3">2.7.13.3</ecNumber>
    </recommendedName>
</protein>
<dbReference type="PANTHER" id="PTHR45339">
    <property type="entry name" value="HYBRID SIGNAL TRANSDUCTION HISTIDINE KINASE J"/>
    <property type="match status" value="1"/>
</dbReference>
<comment type="catalytic activity">
    <reaction evidence="1">
        <text>ATP + protein L-histidine = ADP + protein N-phospho-L-histidine.</text>
        <dbReference type="EC" id="2.7.13.3"/>
    </reaction>
</comment>
<dbReference type="PROSITE" id="PS50894">
    <property type="entry name" value="HPT"/>
    <property type="match status" value="1"/>
</dbReference>
<dbReference type="Pfam" id="PF08448">
    <property type="entry name" value="PAS_4"/>
    <property type="match status" value="1"/>
</dbReference>
<evidence type="ECO:0000259" key="17">
    <source>
        <dbReference type="PROSITE" id="PS50110"/>
    </source>
</evidence>
<evidence type="ECO:0000256" key="4">
    <source>
        <dbReference type="ARBA" id="ARBA00022475"/>
    </source>
</evidence>
<feature type="modified residue" description="Phosphohistidine" evidence="14">
    <location>
        <position position="625"/>
    </location>
</feature>
<dbReference type="RefSeq" id="WP_040094955.1">
    <property type="nucleotide sequence ID" value="NZ_JWJD01000001.1"/>
</dbReference>
<comment type="caution">
    <text evidence="21">The sequence shown here is derived from an EMBL/GenBank/DDBJ whole genome shotgun (WGS) entry which is preliminary data.</text>
</comment>
<name>A0A0C2HQQ3_9BACT</name>
<dbReference type="SUPFAM" id="SSF52172">
    <property type="entry name" value="CheY-like"/>
    <property type="match status" value="1"/>
</dbReference>
<evidence type="ECO:0000256" key="3">
    <source>
        <dbReference type="ARBA" id="ARBA00012438"/>
    </source>
</evidence>
<keyword evidence="8" id="KW-0547">Nucleotide-binding</keyword>
<keyword evidence="10" id="KW-0067">ATP-binding</keyword>
<keyword evidence="13" id="KW-0472">Membrane</keyword>
<dbReference type="Gene3D" id="1.20.120.160">
    <property type="entry name" value="HPT domain"/>
    <property type="match status" value="1"/>
</dbReference>
<dbReference type="Pfam" id="PF00512">
    <property type="entry name" value="HisKA"/>
    <property type="match status" value="1"/>
</dbReference>
<dbReference type="InterPro" id="IPR005467">
    <property type="entry name" value="His_kinase_dom"/>
</dbReference>
<evidence type="ECO:0000256" key="12">
    <source>
        <dbReference type="ARBA" id="ARBA00023012"/>
    </source>
</evidence>
<dbReference type="Gene3D" id="1.10.287.130">
    <property type="match status" value="1"/>
</dbReference>
<evidence type="ECO:0000259" key="20">
    <source>
        <dbReference type="PROSITE" id="PS50894"/>
    </source>
</evidence>
<dbReference type="PROSITE" id="PS50109">
    <property type="entry name" value="HIS_KIN"/>
    <property type="match status" value="1"/>
</dbReference>
<dbReference type="Gene3D" id="3.40.50.2300">
    <property type="match status" value="1"/>
</dbReference>
<dbReference type="Pfam" id="PF01627">
    <property type="entry name" value="Hpt"/>
    <property type="match status" value="1"/>
</dbReference>
<dbReference type="SMART" id="SM00448">
    <property type="entry name" value="REC"/>
    <property type="match status" value="1"/>
</dbReference>
<evidence type="ECO:0000256" key="14">
    <source>
        <dbReference type="PROSITE-ProRule" id="PRU00110"/>
    </source>
</evidence>
<evidence type="ECO:0000313" key="22">
    <source>
        <dbReference type="Proteomes" id="UP000035068"/>
    </source>
</evidence>
<dbReference type="SUPFAM" id="SSF47226">
    <property type="entry name" value="Histidine-containing phosphotransfer domain, HPT domain"/>
    <property type="match status" value="1"/>
</dbReference>
<dbReference type="CDD" id="cd00082">
    <property type="entry name" value="HisKA"/>
    <property type="match status" value="1"/>
</dbReference>
<dbReference type="InterPro" id="IPR000700">
    <property type="entry name" value="PAS-assoc_C"/>
</dbReference>
<dbReference type="InterPro" id="IPR036641">
    <property type="entry name" value="HPT_dom_sf"/>
</dbReference>